<feature type="domain" description="Sec23/Sec24 helical" evidence="11">
    <location>
        <begin position="596"/>
        <end position="697"/>
    </location>
</feature>
<dbReference type="PANTHER" id="PTHR13803">
    <property type="entry name" value="SEC24-RELATED PROTEIN"/>
    <property type="match status" value="1"/>
</dbReference>
<evidence type="ECO:0000256" key="8">
    <source>
        <dbReference type="SAM" id="MobiDB-lite"/>
    </source>
</evidence>
<feature type="domain" description="Sec23/Sec24 beta-sandwich" evidence="12">
    <location>
        <begin position="501"/>
        <end position="584"/>
    </location>
</feature>
<evidence type="ECO:0000256" key="6">
    <source>
        <dbReference type="ARBA" id="ARBA00022927"/>
    </source>
</evidence>
<evidence type="ECO:0000256" key="3">
    <source>
        <dbReference type="ARBA" id="ARBA00008334"/>
    </source>
</evidence>
<dbReference type="GO" id="GO:0070971">
    <property type="term" value="C:endoplasmic reticulum exit site"/>
    <property type="evidence" value="ECO:0007669"/>
    <property type="project" value="TreeGrafter"/>
</dbReference>
<gene>
    <name evidence="13" type="ORF">LAME_0G18250G</name>
</gene>
<name>A0A1G4KC07_9SACH</name>
<dbReference type="Pfam" id="PF04815">
    <property type="entry name" value="Sec23_helical"/>
    <property type="match status" value="1"/>
</dbReference>
<feature type="domain" description="Sec23/Sec24 trunk" evidence="10">
    <location>
        <begin position="259"/>
        <end position="493"/>
    </location>
</feature>
<dbReference type="InterPro" id="IPR050550">
    <property type="entry name" value="SEC23_SEC24_subfamily"/>
</dbReference>
<comment type="similarity">
    <text evidence="3">Belongs to the SEC23/SEC24 family. SEC24 subfamily.</text>
</comment>
<dbReference type="InterPro" id="IPR036175">
    <property type="entry name" value="Sec23/24_helical_dom_sf"/>
</dbReference>
<evidence type="ECO:0000256" key="2">
    <source>
        <dbReference type="ARBA" id="ARBA00004496"/>
    </source>
</evidence>
<sequence>MEGLNHSLSSLELDQGPVATGTRKTSRRPNRAFHTFDSGVQAPSFPGIETNAPSPIGQHVNSTFSSPAPAPNSQFAGAESPSLVTSHYVPRQRLDDQAAYIAQSFVTSRDSVPPCATTQYYCVDQGSSDPRKMGLTMYNVPRNEQIRSAAKLPMGAVLQPFASSSPGDDVLQVDVSRTSGPLRCRRCRSYVNPAYSFTFDSKAICNFCKVSTQLSEDYTAPLTPNGMRSDIHERPELSKGTVDFLVPDVYNSKGAKVNVPLHYVFLVDISTMSNENKSSLVMVEGIRACIEHIAKEQPNCKIAIMAFDKEIRFFNLRKELSQAQEYIVSDLQDVFLPMFNGLFVRPEESMHVIQDTLCKIIAYIEDNKFSHHFEACYGSALQAAKLAIDTITEGQGGKILVSLGSKPAHGVGNLRLRKEEALKKTLKCENDFYLKLGQEFLKSSISLDLFCTSSAFMDMVSVGQPVRATSGFLKYYPNFHLEKDEFTFVNDILHSVANTIGYNAQLKVRCSAGLSIYNYYSESVDNSSREPLIPVIHQDTTLSVLFKYEGQLAVPEDVHFQCAVLYTDLNGVRKVRTLNVSGAVSENIHEVFKFVNQDAVISIMVHDLLTTLGDCNFVQMRKTIDGKVIDVLTQYRGLVSGSPSSQLVLPDSLKTMAAHLLSFEKSELMKNNSRSANGNARVHDLFQWLTSPLPQMLYKLYPQILPLHELLQETDFTFADENDLLLQAMASELLCVRAARRELVDGGCCLIFDGTTAFLWLNENTNKLLLRDLLNVHDTNAKPEEVALVGNCLPTVDSIINTKARNVLQNWRQMVGRTYVPVVTLRPHVDAHYSHTMAALLCEDKSIEMVENYDNYLVSLHKQIQARLANDNFTKISSARDHEHFGQKFIQF</sequence>
<dbReference type="Gene3D" id="3.40.50.410">
    <property type="entry name" value="von Willebrand factor, type A domain"/>
    <property type="match status" value="1"/>
</dbReference>
<dbReference type="Gene3D" id="3.40.20.10">
    <property type="entry name" value="Severin"/>
    <property type="match status" value="1"/>
</dbReference>
<dbReference type="Gene3D" id="1.20.120.730">
    <property type="entry name" value="Sec23/Sec24 helical domain"/>
    <property type="match status" value="1"/>
</dbReference>
<evidence type="ECO:0000256" key="4">
    <source>
        <dbReference type="ARBA" id="ARBA00022448"/>
    </source>
</evidence>
<dbReference type="SUPFAM" id="SSF82754">
    <property type="entry name" value="C-terminal, gelsolin-like domain of Sec23/24"/>
    <property type="match status" value="1"/>
</dbReference>
<evidence type="ECO:0000256" key="5">
    <source>
        <dbReference type="ARBA" id="ARBA00022490"/>
    </source>
</evidence>
<organism evidence="13 14">
    <name type="scientific">Lachancea meyersii CBS 8951</name>
    <dbReference type="NCBI Taxonomy" id="1266667"/>
    <lineage>
        <taxon>Eukaryota</taxon>
        <taxon>Fungi</taxon>
        <taxon>Dikarya</taxon>
        <taxon>Ascomycota</taxon>
        <taxon>Saccharomycotina</taxon>
        <taxon>Saccharomycetes</taxon>
        <taxon>Saccharomycetales</taxon>
        <taxon>Saccharomycetaceae</taxon>
        <taxon>Lachancea</taxon>
    </lineage>
</organism>
<dbReference type="GO" id="GO:0090110">
    <property type="term" value="P:COPII-coated vesicle cargo loading"/>
    <property type="evidence" value="ECO:0007669"/>
    <property type="project" value="TreeGrafter"/>
</dbReference>
<reference evidence="14" key="1">
    <citation type="submission" date="2016-03" db="EMBL/GenBank/DDBJ databases">
        <authorList>
            <person name="Devillers Hugo."/>
        </authorList>
    </citation>
    <scope>NUCLEOTIDE SEQUENCE [LARGE SCALE GENOMIC DNA]</scope>
</reference>
<dbReference type="InterPro" id="IPR029006">
    <property type="entry name" value="ADF-H/Gelsolin-like_dom_sf"/>
</dbReference>
<dbReference type="AlphaFoldDB" id="A0A1G4KC07"/>
<evidence type="ECO:0000256" key="7">
    <source>
        <dbReference type="ARBA" id="ARBA00023034"/>
    </source>
</evidence>
<dbReference type="OrthoDB" id="49016at2759"/>
<feature type="domain" description="Zinc finger Sec23/Sec24-type" evidence="9">
    <location>
        <begin position="181"/>
        <end position="218"/>
    </location>
</feature>
<dbReference type="InterPro" id="IPR036174">
    <property type="entry name" value="Znf_Sec23_Sec24_sf"/>
</dbReference>
<evidence type="ECO:0000259" key="10">
    <source>
        <dbReference type="Pfam" id="PF04811"/>
    </source>
</evidence>
<evidence type="ECO:0000313" key="13">
    <source>
        <dbReference type="EMBL" id="SCV01752.1"/>
    </source>
</evidence>
<keyword evidence="14" id="KW-1185">Reference proteome</keyword>
<dbReference type="InterPro" id="IPR012990">
    <property type="entry name" value="Beta-sandwich_Sec23_24"/>
</dbReference>
<dbReference type="Pfam" id="PF04810">
    <property type="entry name" value="zf-Sec23_Sec24"/>
    <property type="match status" value="1"/>
</dbReference>
<feature type="compositionally biased region" description="Polar residues" evidence="8">
    <location>
        <begin position="1"/>
        <end position="12"/>
    </location>
</feature>
<dbReference type="Proteomes" id="UP000191144">
    <property type="component" value="Chromosome G"/>
</dbReference>
<dbReference type="GO" id="GO:0008270">
    <property type="term" value="F:zinc ion binding"/>
    <property type="evidence" value="ECO:0007669"/>
    <property type="project" value="InterPro"/>
</dbReference>
<dbReference type="SUPFAM" id="SSF82919">
    <property type="entry name" value="Zn-finger domain of Sec23/24"/>
    <property type="match status" value="1"/>
</dbReference>
<dbReference type="Gene3D" id="2.30.30.380">
    <property type="entry name" value="Zn-finger domain of Sec23/24"/>
    <property type="match status" value="1"/>
</dbReference>
<dbReference type="GO" id="GO:0030127">
    <property type="term" value="C:COPII vesicle coat"/>
    <property type="evidence" value="ECO:0007669"/>
    <property type="project" value="InterPro"/>
</dbReference>
<dbReference type="EMBL" id="LT598484">
    <property type="protein sequence ID" value="SCV01752.1"/>
    <property type="molecule type" value="Genomic_DNA"/>
</dbReference>
<dbReference type="Pfam" id="PF04811">
    <property type="entry name" value="Sec23_trunk"/>
    <property type="match status" value="1"/>
</dbReference>
<keyword evidence="7" id="KW-0333">Golgi apparatus</keyword>
<keyword evidence="4" id="KW-0813">Transport</keyword>
<dbReference type="InterPro" id="IPR036465">
    <property type="entry name" value="vWFA_dom_sf"/>
</dbReference>
<dbReference type="InterPro" id="IPR006896">
    <property type="entry name" value="Sec23/24_trunk_dom"/>
</dbReference>
<dbReference type="Gene3D" id="2.60.40.1670">
    <property type="entry name" value="beta-sandwich domain of Sec23/24"/>
    <property type="match status" value="1"/>
</dbReference>
<comment type="subcellular location">
    <subcellularLocation>
        <location evidence="2">Cytoplasm</location>
    </subcellularLocation>
    <subcellularLocation>
        <location evidence="1">Golgi apparatus membrane</location>
    </subcellularLocation>
</comment>
<evidence type="ECO:0000259" key="12">
    <source>
        <dbReference type="Pfam" id="PF08033"/>
    </source>
</evidence>
<protein>
    <submittedName>
        <fullName evidence="13">LAME_0G18250g1_1</fullName>
    </submittedName>
</protein>
<dbReference type="GO" id="GO:0006886">
    <property type="term" value="P:intracellular protein transport"/>
    <property type="evidence" value="ECO:0007669"/>
    <property type="project" value="InterPro"/>
</dbReference>
<dbReference type="PANTHER" id="PTHR13803:SF4">
    <property type="entry name" value="SECRETORY 24CD, ISOFORM C"/>
    <property type="match status" value="1"/>
</dbReference>
<dbReference type="GO" id="GO:0000139">
    <property type="term" value="C:Golgi membrane"/>
    <property type="evidence" value="ECO:0007669"/>
    <property type="project" value="UniProtKB-SubCell"/>
</dbReference>
<evidence type="ECO:0000313" key="14">
    <source>
        <dbReference type="Proteomes" id="UP000191144"/>
    </source>
</evidence>
<dbReference type="SUPFAM" id="SSF53300">
    <property type="entry name" value="vWA-like"/>
    <property type="match status" value="1"/>
</dbReference>
<evidence type="ECO:0000256" key="1">
    <source>
        <dbReference type="ARBA" id="ARBA00004394"/>
    </source>
</evidence>
<evidence type="ECO:0000259" key="9">
    <source>
        <dbReference type="Pfam" id="PF04810"/>
    </source>
</evidence>
<keyword evidence="6" id="KW-0653">Protein transport</keyword>
<proteinExistence type="inferred from homology"/>
<dbReference type="InterPro" id="IPR036180">
    <property type="entry name" value="Gelsolin-like_dom_sf"/>
</dbReference>
<dbReference type="SUPFAM" id="SSF81995">
    <property type="entry name" value="beta-sandwich domain of Sec23/24"/>
    <property type="match status" value="1"/>
</dbReference>
<dbReference type="SUPFAM" id="SSF81811">
    <property type="entry name" value="Helical domain of Sec23/24"/>
    <property type="match status" value="1"/>
</dbReference>
<feature type="region of interest" description="Disordered" evidence="8">
    <location>
        <begin position="1"/>
        <end position="79"/>
    </location>
</feature>
<dbReference type="InterPro" id="IPR006895">
    <property type="entry name" value="Znf_Sec23_Sec24"/>
</dbReference>
<dbReference type="Pfam" id="PF08033">
    <property type="entry name" value="Sec23_BS"/>
    <property type="match status" value="1"/>
</dbReference>
<feature type="compositionally biased region" description="Polar residues" evidence="8">
    <location>
        <begin position="59"/>
        <end position="75"/>
    </location>
</feature>
<keyword evidence="5" id="KW-0963">Cytoplasm</keyword>
<dbReference type="InterPro" id="IPR006900">
    <property type="entry name" value="Sec23/24_helical_dom"/>
</dbReference>
<evidence type="ECO:0000259" key="11">
    <source>
        <dbReference type="Pfam" id="PF04815"/>
    </source>
</evidence>
<accession>A0A1G4KC07</accession>
<dbReference type="GO" id="GO:0000149">
    <property type="term" value="F:SNARE binding"/>
    <property type="evidence" value="ECO:0007669"/>
    <property type="project" value="TreeGrafter"/>
</dbReference>